<dbReference type="AlphaFoldDB" id="A0A9W9AZK3"/>
<reference evidence="2" key="2">
    <citation type="journal article" date="2023" name="Proc. Natl. Acad. Sci. U.S.A.">
        <title>A global phylogenomic analysis of the shiitake genus Lentinula.</title>
        <authorList>
            <person name="Sierra-Patev S."/>
            <person name="Min B."/>
            <person name="Naranjo-Ortiz M."/>
            <person name="Looney B."/>
            <person name="Konkel Z."/>
            <person name="Slot J.C."/>
            <person name="Sakamoto Y."/>
            <person name="Steenwyk J.L."/>
            <person name="Rokas A."/>
            <person name="Carro J."/>
            <person name="Camarero S."/>
            <person name="Ferreira P."/>
            <person name="Molpeceres G."/>
            <person name="Ruiz-Duenas F.J."/>
            <person name="Serrano A."/>
            <person name="Henrissat B."/>
            <person name="Drula E."/>
            <person name="Hughes K.W."/>
            <person name="Mata J.L."/>
            <person name="Ishikawa N.K."/>
            <person name="Vargas-Isla R."/>
            <person name="Ushijima S."/>
            <person name="Smith C.A."/>
            <person name="Donoghue J."/>
            <person name="Ahrendt S."/>
            <person name="Andreopoulos W."/>
            <person name="He G."/>
            <person name="LaButti K."/>
            <person name="Lipzen A."/>
            <person name="Ng V."/>
            <person name="Riley R."/>
            <person name="Sandor L."/>
            <person name="Barry K."/>
            <person name="Martinez A.T."/>
            <person name="Xiao Y."/>
            <person name="Gibbons J.G."/>
            <person name="Terashima K."/>
            <person name="Grigoriev I.V."/>
            <person name="Hibbett D."/>
        </authorList>
    </citation>
    <scope>NUCLEOTIDE SEQUENCE</scope>
    <source>
        <strain evidence="2">Sp2 HRB7682 ss15</strain>
    </source>
</reference>
<evidence type="ECO:0000313" key="3">
    <source>
        <dbReference type="Proteomes" id="UP001150238"/>
    </source>
</evidence>
<name>A0A9W9AZK3_9AGAR</name>
<reference evidence="2" key="1">
    <citation type="submission" date="2022-08" db="EMBL/GenBank/DDBJ databases">
        <authorList>
            <consortium name="DOE Joint Genome Institute"/>
            <person name="Min B."/>
            <person name="Riley R."/>
            <person name="Sierra-Patev S."/>
            <person name="Naranjo-Ortiz M."/>
            <person name="Looney B."/>
            <person name="Konkel Z."/>
            <person name="Slot J.C."/>
            <person name="Sakamoto Y."/>
            <person name="Steenwyk J.L."/>
            <person name="Rokas A."/>
            <person name="Carro J."/>
            <person name="Camarero S."/>
            <person name="Ferreira P."/>
            <person name="Molpeceres G."/>
            <person name="Ruiz-Duenas F.J."/>
            <person name="Serrano A."/>
            <person name="Henrissat B."/>
            <person name="Drula E."/>
            <person name="Hughes K.W."/>
            <person name="Mata J.L."/>
            <person name="Ishikawa N.K."/>
            <person name="Vargas-Isla R."/>
            <person name="Ushijima S."/>
            <person name="Smith C.A."/>
            <person name="Ahrendt S."/>
            <person name="Andreopoulos W."/>
            <person name="He G."/>
            <person name="Labutti K."/>
            <person name="Lipzen A."/>
            <person name="Ng V."/>
            <person name="Sandor L."/>
            <person name="Barry K."/>
            <person name="Martinez A.T."/>
            <person name="Xiao Y."/>
            <person name="Gibbons J.G."/>
            <person name="Terashima K."/>
            <person name="Hibbett D.S."/>
            <person name="Grigoriev I.V."/>
        </authorList>
    </citation>
    <scope>NUCLEOTIDE SEQUENCE</scope>
    <source>
        <strain evidence="2">Sp2 HRB7682 ss15</strain>
    </source>
</reference>
<accession>A0A9W9AZK3</accession>
<gene>
    <name evidence="2" type="ORF">C8J55DRAFT_485050</name>
</gene>
<comment type="caution">
    <text evidence="2">The sequence shown here is derived from an EMBL/GenBank/DDBJ whole genome shotgun (WGS) entry which is preliminary data.</text>
</comment>
<dbReference type="EMBL" id="JANVFS010000003">
    <property type="protein sequence ID" value="KAJ4493657.1"/>
    <property type="molecule type" value="Genomic_DNA"/>
</dbReference>
<protein>
    <submittedName>
        <fullName evidence="2">Uncharacterized protein</fullName>
    </submittedName>
</protein>
<proteinExistence type="predicted"/>
<sequence length="370" mass="42070">MSDGRKHGRKAGADTDFYTCYINSNATHLEYPKIELPISLQFYYTCPTEKKILKNRIPARTEIWTFDFTQHYLTFKAQLLERSRIFYHPKQILLSDYDISYSIPHIAPNPISINSINSYPPLVESARRNINKAGPLVIYVVSKFSDQTEKENVENAKNIQLKGKKSKLAGSAEEAHAKALTAGSFPKTRLTCISHLCTSTFGLLQFLMGLRLPPSKSLRMIAASQSPMMLTLDNLLFFNLGKLDEKLQRLLRGYTDTNALQFAQIEDLKGDWTPPSNPFEDINKAAFRQMKCLIFKKASSMGFKLEHFEDLEMVCKLVANDKFSIYAEERNSRNLTRVIEPLQTVTASIPRSDSAPVPNQPGELDFAWQQ</sequence>
<evidence type="ECO:0000256" key="1">
    <source>
        <dbReference type="SAM" id="MobiDB-lite"/>
    </source>
</evidence>
<organism evidence="2 3">
    <name type="scientific">Lentinula lateritia</name>
    <dbReference type="NCBI Taxonomy" id="40482"/>
    <lineage>
        <taxon>Eukaryota</taxon>
        <taxon>Fungi</taxon>
        <taxon>Dikarya</taxon>
        <taxon>Basidiomycota</taxon>
        <taxon>Agaricomycotina</taxon>
        <taxon>Agaricomycetes</taxon>
        <taxon>Agaricomycetidae</taxon>
        <taxon>Agaricales</taxon>
        <taxon>Marasmiineae</taxon>
        <taxon>Omphalotaceae</taxon>
        <taxon>Lentinula</taxon>
    </lineage>
</organism>
<feature type="region of interest" description="Disordered" evidence="1">
    <location>
        <begin position="349"/>
        <end position="370"/>
    </location>
</feature>
<evidence type="ECO:0000313" key="2">
    <source>
        <dbReference type="EMBL" id="KAJ4493657.1"/>
    </source>
</evidence>
<dbReference type="Proteomes" id="UP001150238">
    <property type="component" value="Unassembled WGS sequence"/>
</dbReference>